<sequence>MFAVSQRLGLNDPVAVRIHFSAADQDVTVPHLHDSAGRGCAFEGGLGVIRRVALLDVARDGADIVTNVRDGRRGRCGAKQVERQRLCRLAYVASSIYRACLEAVRAGRHRQLGLETPGTIRLNDGLADDLALVENLHDCHIGRVGLAAVCRLSVVCLIACLDLASHSAHVIHQHQVVQCICARRHGVHLLSRFSGGTRVACSVMRRTFWNGDLDLAIFCGVGLHHQGVHRPADGNEFTGDTAFDLNLARVEILHVFVECEGESDHTAVADDAGDVIGDDQCGSDTIHNHFHRLANVSSCVGSSHGDPVAILQLRNVDLELAIFTCHCRVGRAVFQRNGHFGARFGVTHDGVVGVHGIDRWRFWCKGVHRHGDGIAVHTLGALSHHRELLVMVQARIGNGEVAVGICNACQRGAVRTRDDHGRARLGRTSDGINAIDRIDVGGIRLMRTRAAIGRKPARQNGTQRQRSQSRMPAAQNGAAIIRIGLQQRIDRLNAAETIGKRPCLCAITQVEHPQAFQLIVQDEVAAAALEFEEVALYRDDLPTAQGDEQIVTLPNESFDIGTRDIELYDRRFLEAHLRPHSELRYAGFLANNRNIHRLH</sequence>
<dbReference type="AlphaFoldDB" id="A0A644Z706"/>
<evidence type="ECO:0000256" key="1">
    <source>
        <dbReference type="SAM" id="MobiDB-lite"/>
    </source>
</evidence>
<evidence type="ECO:0000313" key="2">
    <source>
        <dbReference type="EMBL" id="MPM35791.1"/>
    </source>
</evidence>
<proteinExistence type="predicted"/>
<reference evidence="2" key="1">
    <citation type="submission" date="2019-08" db="EMBL/GenBank/DDBJ databases">
        <authorList>
            <person name="Kucharzyk K."/>
            <person name="Murdoch R.W."/>
            <person name="Higgins S."/>
            <person name="Loffler F."/>
        </authorList>
    </citation>
    <scope>NUCLEOTIDE SEQUENCE</scope>
</reference>
<accession>A0A644Z706</accession>
<name>A0A644Z706_9ZZZZ</name>
<comment type="caution">
    <text evidence="2">The sequence shown here is derived from an EMBL/GenBank/DDBJ whole genome shotgun (WGS) entry which is preliminary data.</text>
</comment>
<feature type="compositionally biased region" description="Polar residues" evidence="1">
    <location>
        <begin position="459"/>
        <end position="470"/>
    </location>
</feature>
<feature type="region of interest" description="Disordered" evidence="1">
    <location>
        <begin position="452"/>
        <end position="473"/>
    </location>
</feature>
<gene>
    <name evidence="2" type="ORF">SDC9_82385</name>
</gene>
<protein>
    <submittedName>
        <fullName evidence="2">Uncharacterized protein</fullName>
    </submittedName>
</protein>
<dbReference type="EMBL" id="VSSQ01007398">
    <property type="protein sequence ID" value="MPM35791.1"/>
    <property type="molecule type" value="Genomic_DNA"/>
</dbReference>
<organism evidence="2">
    <name type="scientific">bioreactor metagenome</name>
    <dbReference type="NCBI Taxonomy" id="1076179"/>
    <lineage>
        <taxon>unclassified sequences</taxon>
        <taxon>metagenomes</taxon>
        <taxon>ecological metagenomes</taxon>
    </lineage>
</organism>